<dbReference type="EMBL" id="CP021081">
    <property type="protein sequence ID" value="ASN80845.1"/>
    <property type="molecule type" value="Genomic_DNA"/>
</dbReference>
<dbReference type="InterPro" id="IPR003714">
    <property type="entry name" value="PhoH"/>
</dbReference>
<evidence type="ECO:0000313" key="10">
    <source>
        <dbReference type="Proteomes" id="UP000259030"/>
    </source>
</evidence>
<evidence type="ECO:0000313" key="9">
    <source>
        <dbReference type="EMBL" id="ASN80845.1"/>
    </source>
</evidence>
<keyword evidence="4" id="KW-0547">Nucleotide-binding</keyword>
<dbReference type="Pfam" id="PF02562">
    <property type="entry name" value="PhoH"/>
    <property type="match status" value="1"/>
</dbReference>
<comment type="subcellular location">
    <subcellularLocation>
        <location evidence="1">Cytoplasm</location>
    </subcellularLocation>
</comment>
<dbReference type="PANTHER" id="PTHR30473:SF1">
    <property type="entry name" value="PHOH-LIKE PROTEIN"/>
    <property type="match status" value="1"/>
</dbReference>
<organism evidence="9 10">
    <name type="scientific">Deinococcus ficus</name>
    <dbReference type="NCBI Taxonomy" id="317577"/>
    <lineage>
        <taxon>Bacteria</taxon>
        <taxon>Thermotogati</taxon>
        <taxon>Deinococcota</taxon>
        <taxon>Deinococci</taxon>
        <taxon>Deinococcales</taxon>
        <taxon>Deinococcaceae</taxon>
        <taxon>Deinococcus</taxon>
    </lineage>
</organism>
<name>A0A221SW25_9DEIO</name>
<evidence type="ECO:0000256" key="4">
    <source>
        <dbReference type="ARBA" id="ARBA00022741"/>
    </source>
</evidence>
<protein>
    <recommendedName>
        <fullName evidence="6">PhoH-like protein</fullName>
    </recommendedName>
</protein>
<dbReference type="GO" id="GO:0003723">
    <property type="term" value="F:RNA binding"/>
    <property type="evidence" value="ECO:0007669"/>
    <property type="project" value="InterPro"/>
</dbReference>
<dbReference type="STRING" id="317577.GCA_000419625_02445"/>
<evidence type="ECO:0000256" key="7">
    <source>
        <dbReference type="SAM" id="MobiDB-lite"/>
    </source>
</evidence>
<proteinExistence type="inferred from homology"/>
<reference evidence="9 10" key="1">
    <citation type="submission" date="2017-05" db="EMBL/GenBank/DDBJ databases">
        <title>The complete genome sequence of Deinococcus ficus isolated from the rhizosphere of the Ficus religiosa L. in Taiwan.</title>
        <authorList>
            <person name="Wu K.-M."/>
            <person name="Liao T.-L."/>
            <person name="Liu Y.-M."/>
            <person name="Young C.-C."/>
            <person name="Tsai S.-F."/>
        </authorList>
    </citation>
    <scope>NUCLEOTIDE SEQUENCE [LARGE SCALE GENOMIC DNA]</scope>
    <source>
        <strain evidence="9 10">CC-FR2-10</strain>
    </source>
</reference>
<dbReference type="GO" id="GO:0005829">
    <property type="term" value="C:cytosol"/>
    <property type="evidence" value="ECO:0007669"/>
    <property type="project" value="TreeGrafter"/>
</dbReference>
<comment type="similarity">
    <text evidence="2">Belongs to the PhoH family.</text>
</comment>
<evidence type="ECO:0000256" key="5">
    <source>
        <dbReference type="ARBA" id="ARBA00022840"/>
    </source>
</evidence>
<dbReference type="SUPFAM" id="SSF52540">
    <property type="entry name" value="P-loop containing nucleoside triphosphate hydrolases"/>
    <property type="match status" value="1"/>
</dbReference>
<dbReference type="SUPFAM" id="SSF54791">
    <property type="entry name" value="Eukaryotic type KH-domain (KH-domain type I)"/>
    <property type="match status" value="1"/>
</dbReference>
<evidence type="ECO:0000259" key="8">
    <source>
        <dbReference type="Pfam" id="PF02562"/>
    </source>
</evidence>
<dbReference type="InterPro" id="IPR051451">
    <property type="entry name" value="PhoH2-like"/>
</dbReference>
<dbReference type="Gene3D" id="3.40.50.300">
    <property type="entry name" value="P-loop containing nucleotide triphosphate hydrolases"/>
    <property type="match status" value="1"/>
</dbReference>
<feature type="domain" description="PhoH-like protein" evidence="8">
    <location>
        <begin position="131"/>
        <end position="334"/>
    </location>
</feature>
<dbReference type="AlphaFoldDB" id="A0A221SW25"/>
<dbReference type="InterPro" id="IPR027417">
    <property type="entry name" value="P-loop_NTPase"/>
</dbReference>
<feature type="region of interest" description="Disordered" evidence="7">
    <location>
        <begin position="1"/>
        <end position="26"/>
    </location>
</feature>
<dbReference type="InterPro" id="IPR036612">
    <property type="entry name" value="KH_dom_type_1_sf"/>
</dbReference>
<evidence type="ECO:0000256" key="6">
    <source>
        <dbReference type="ARBA" id="ARBA00039970"/>
    </source>
</evidence>
<sequence length="361" mass="39491">MTDPTQTDPQQTPSTPADAAPAPAAPQATATITLEHQREAYALLGPQDANLRRMRELTKAKLIARGETISVSGDAAEVTRAERMVRDALDVVRSGGELTPDSLLRSARLSDEGRSLAAETQVTGLSLPRGLKPKTPGQKEYLEKVEKSDITFGVGPAGTGKTYLAVAMAVQALKNRKVKRIILTRPAVEAGEKLGFLPGDLQAKIDPYLRPLYDALQDMLDQEKFESYLTSGVIEIAPLAFMRGRTLNDAFIILDEAQNTTGEQMKMFLTRMGYSSKVVVTGDVTQIDLPRHITSGLAISKRVLGNIEGIAWHEFTDVDVVRHPLVGRIIKAYEAAEDAEEDRRAARRGEFASIPEDDRDR</sequence>
<gene>
    <name evidence="9" type="ORF">DFI_07370</name>
</gene>
<keyword evidence="5" id="KW-0067">ATP-binding</keyword>
<feature type="compositionally biased region" description="Basic and acidic residues" evidence="7">
    <location>
        <begin position="341"/>
        <end position="361"/>
    </location>
</feature>
<accession>A0A221SW25</accession>
<keyword evidence="3" id="KW-0963">Cytoplasm</keyword>
<evidence type="ECO:0000256" key="3">
    <source>
        <dbReference type="ARBA" id="ARBA00022490"/>
    </source>
</evidence>
<feature type="region of interest" description="Disordered" evidence="7">
    <location>
        <begin position="339"/>
        <end position="361"/>
    </location>
</feature>
<evidence type="ECO:0000256" key="2">
    <source>
        <dbReference type="ARBA" id="ARBA00010393"/>
    </source>
</evidence>
<keyword evidence="10" id="KW-1185">Reference proteome</keyword>
<dbReference type="FunFam" id="3.40.50.300:FF:000013">
    <property type="entry name" value="PhoH family ATPase"/>
    <property type="match status" value="1"/>
</dbReference>
<dbReference type="Proteomes" id="UP000259030">
    <property type="component" value="Chromosome"/>
</dbReference>
<dbReference type="KEGG" id="dfc:DFI_07370"/>
<dbReference type="RefSeq" id="WP_027461610.1">
    <property type="nucleotide sequence ID" value="NZ_BNAK01000008.1"/>
</dbReference>
<evidence type="ECO:0000256" key="1">
    <source>
        <dbReference type="ARBA" id="ARBA00004496"/>
    </source>
</evidence>
<dbReference type="PANTHER" id="PTHR30473">
    <property type="entry name" value="PROTEIN PHOH"/>
    <property type="match status" value="1"/>
</dbReference>
<dbReference type="GO" id="GO:0005524">
    <property type="term" value="F:ATP binding"/>
    <property type="evidence" value="ECO:0007669"/>
    <property type="project" value="UniProtKB-KW"/>
</dbReference>